<organism evidence="2 3">
    <name type="scientific">Armillaria tabescens</name>
    <name type="common">Ringless honey mushroom</name>
    <name type="synonym">Agaricus tabescens</name>
    <dbReference type="NCBI Taxonomy" id="1929756"/>
    <lineage>
        <taxon>Eukaryota</taxon>
        <taxon>Fungi</taxon>
        <taxon>Dikarya</taxon>
        <taxon>Basidiomycota</taxon>
        <taxon>Agaricomycotina</taxon>
        <taxon>Agaricomycetes</taxon>
        <taxon>Agaricomycetidae</taxon>
        <taxon>Agaricales</taxon>
        <taxon>Marasmiineae</taxon>
        <taxon>Physalacriaceae</taxon>
        <taxon>Desarmillaria</taxon>
    </lineage>
</organism>
<gene>
    <name evidence="2" type="ORF">EV420DRAFT_502638</name>
</gene>
<keyword evidence="3" id="KW-1185">Reference proteome</keyword>
<accession>A0AA39KCQ8</accession>
<feature type="region of interest" description="Disordered" evidence="1">
    <location>
        <begin position="100"/>
        <end position="123"/>
    </location>
</feature>
<dbReference type="RefSeq" id="XP_060329872.1">
    <property type="nucleotide sequence ID" value="XM_060482398.1"/>
</dbReference>
<dbReference type="AlphaFoldDB" id="A0AA39KCQ8"/>
<reference evidence="2" key="1">
    <citation type="submission" date="2023-06" db="EMBL/GenBank/DDBJ databases">
        <authorList>
            <consortium name="Lawrence Berkeley National Laboratory"/>
            <person name="Ahrendt S."/>
            <person name="Sahu N."/>
            <person name="Indic B."/>
            <person name="Wong-Bajracharya J."/>
            <person name="Merenyi Z."/>
            <person name="Ke H.-M."/>
            <person name="Monk M."/>
            <person name="Kocsube S."/>
            <person name="Drula E."/>
            <person name="Lipzen A."/>
            <person name="Balint B."/>
            <person name="Henrissat B."/>
            <person name="Andreopoulos B."/>
            <person name="Martin F.M."/>
            <person name="Harder C.B."/>
            <person name="Rigling D."/>
            <person name="Ford K.L."/>
            <person name="Foster G.D."/>
            <person name="Pangilinan J."/>
            <person name="Papanicolaou A."/>
            <person name="Barry K."/>
            <person name="LaButti K."/>
            <person name="Viragh M."/>
            <person name="Koriabine M."/>
            <person name="Yan M."/>
            <person name="Riley R."/>
            <person name="Champramary S."/>
            <person name="Plett K.L."/>
            <person name="Tsai I.J."/>
            <person name="Slot J."/>
            <person name="Sipos G."/>
            <person name="Plett J."/>
            <person name="Nagy L.G."/>
            <person name="Grigoriev I.V."/>
        </authorList>
    </citation>
    <scope>NUCLEOTIDE SEQUENCE</scope>
    <source>
        <strain evidence="2">CCBAS 213</strain>
    </source>
</reference>
<evidence type="ECO:0000313" key="3">
    <source>
        <dbReference type="Proteomes" id="UP001175211"/>
    </source>
</evidence>
<protein>
    <submittedName>
        <fullName evidence="2">Uncharacterized protein</fullName>
    </submittedName>
</protein>
<evidence type="ECO:0000256" key="1">
    <source>
        <dbReference type="SAM" id="MobiDB-lite"/>
    </source>
</evidence>
<comment type="caution">
    <text evidence="2">The sequence shown here is derived from an EMBL/GenBank/DDBJ whole genome shotgun (WGS) entry which is preliminary data.</text>
</comment>
<proteinExistence type="predicted"/>
<name>A0AA39KCQ8_ARMTA</name>
<dbReference type="GeneID" id="85365946"/>
<dbReference type="Proteomes" id="UP001175211">
    <property type="component" value="Unassembled WGS sequence"/>
</dbReference>
<evidence type="ECO:0000313" key="2">
    <source>
        <dbReference type="EMBL" id="KAK0457560.1"/>
    </source>
</evidence>
<sequence length="274" mass="30862">MARWERRRRPGRWWRQWEGMGGTGRDVQWCRAVLESRGGLWRTFQGMWERERAGEIERDGRRKVEMPTADDEDDYCAPWTIDGRLECALNAPKIIAVRRLPPPPLPTAPRQTSGSTTPPCPPTNPKLMHLPFIEWKIMIPMFFSLLTLSTPSARPPSRHLPFPPRIAPHSPPHGATASPLPFSTTGNTVVKSFLFHSPPHHRRTAVDPALPTFLPPTSGISLSIPTKCHISLAGVLIPLTARCPTLLSTPTPCCAQHSEGYYFFCLFLFPWAHI</sequence>
<dbReference type="EMBL" id="JAUEPS010000021">
    <property type="protein sequence ID" value="KAK0457560.1"/>
    <property type="molecule type" value="Genomic_DNA"/>
</dbReference>